<evidence type="ECO:0000256" key="4">
    <source>
        <dbReference type="ARBA" id="ARBA00022490"/>
    </source>
</evidence>
<dbReference type="PANTHER" id="PTHR33540:SF2">
    <property type="entry name" value="TRNA THREONYLCARBAMOYLADENOSINE BIOSYNTHESIS PROTEIN TSAE"/>
    <property type="match status" value="1"/>
</dbReference>
<keyword evidence="8" id="KW-0067">ATP-binding</keyword>
<dbReference type="NCBIfam" id="TIGR00150">
    <property type="entry name" value="T6A_YjeE"/>
    <property type="match status" value="1"/>
</dbReference>
<comment type="caution">
    <text evidence="12">The sequence shown here is derived from an EMBL/GenBank/DDBJ whole genome shotgun (WGS) entry which is preliminary data.</text>
</comment>
<dbReference type="InterPro" id="IPR003442">
    <property type="entry name" value="T6A_TsaE"/>
</dbReference>
<dbReference type="AlphaFoldDB" id="A0A133NQ79"/>
<protein>
    <recommendedName>
        <fullName evidence="3">tRNA threonylcarbamoyladenosine biosynthesis protein TsaE</fullName>
    </recommendedName>
    <alternativeName>
        <fullName evidence="11">t(6)A37 threonylcarbamoyladenosine biosynthesis protein TsaE</fullName>
    </alternativeName>
</protein>
<organism evidence="12 13">
    <name type="scientific">Gardnerella vaginalis</name>
    <dbReference type="NCBI Taxonomy" id="2702"/>
    <lineage>
        <taxon>Bacteria</taxon>
        <taxon>Bacillati</taxon>
        <taxon>Actinomycetota</taxon>
        <taxon>Actinomycetes</taxon>
        <taxon>Bifidobacteriales</taxon>
        <taxon>Bifidobacteriaceae</taxon>
        <taxon>Gardnerella</taxon>
    </lineage>
</organism>
<dbReference type="InterPro" id="IPR027417">
    <property type="entry name" value="P-loop_NTPase"/>
</dbReference>
<evidence type="ECO:0000313" key="13">
    <source>
        <dbReference type="Proteomes" id="UP000070558"/>
    </source>
</evidence>
<keyword evidence="4" id="KW-0963">Cytoplasm</keyword>
<dbReference type="PANTHER" id="PTHR33540">
    <property type="entry name" value="TRNA THREONYLCARBAMOYLADENOSINE BIOSYNTHESIS PROTEIN TSAE"/>
    <property type="match status" value="1"/>
</dbReference>
<evidence type="ECO:0000256" key="1">
    <source>
        <dbReference type="ARBA" id="ARBA00004496"/>
    </source>
</evidence>
<accession>A0A133NQ79</accession>
<dbReference type="Gene3D" id="3.40.50.300">
    <property type="entry name" value="P-loop containing nucleotide triphosphate hydrolases"/>
    <property type="match status" value="1"/>
</dbReference>
<dbReference type="Proteomes" id="UP000070558">
    <property type="component" value="Unassembled WGS sequence"/>
</dbReference>
<dbReference type="GO" id="GO:0016787">
    <property type="term" value="F:hydrolase activity"/>
    <property type="evidence" value="ECO:0007669"/>
    <property type="project" value="UniProtKB-KW"/>
</dbReference>
<evidence type="ECO:0000256" key="7">
    <source>
        <dbReference type="ARBA" id="ARBA00022741"/>
    </source>
</evidence>
<evidence type="ECO:0000256" key="8">
    <source>
        <dbReference type="ARBA" id="ARBA00022840"/>
    </source>
</evidence>
<reference evidence="12 13" key="1">
    <citation type="submission" date="2016-01" db="EMBL/GenBank/DDBJ databases">
        <authorList>
            <person name="Oliw E.H."/>
        </authorList>
    </citation>
    <scope>NUCLEOTIDE SEQUENCE [LARGE SCALE GENOMIC DNA]</scope>
    <source>
        <strain evidence="12 13">GED7760B</strain>
    </source>
</reference>
<dbReference type="SUPFAM" id="SSF52540">
    <property type="entry name" value="P-loop containing nucleoside triphosphate hydrolases"/>
    <property type="match status" value="1"/>
</dbReference>
<dbReference type="GO" id="GO:0002949">
    <property type="term" value="P:tRNA threonylcarbamoyladenosine modification"/>
    <property type="evidence" value="ECO:0007669"/>
    <property type="project" value="InterPro"/>
</dbReference>
<comment type="subcellular location">
    <subcellularLocation>
        <location evidence="1">Cytoplasm</location>
    </subcellularLocation>
</comment>
<dbReference type="GO" id="GO:0005524">
    <property type="term" value="F:ATP binding"/>
    <property type="evidence" value="ECO:0007669"/>
    <property type="project" value="UniProtKB-KW"/>
</dbReference>
<evidence type="ECO:0000256" key="11">
    <source>
        <dbReference type="ARBA" id="ARBA00032441"/>
    </source>
</evidence>
<dbReference type="GO" id="GO:0046872">
    <property type="term" value="F:metal ion binding"/>
    <property type="evidence" value="ECO:0007669"/>
    <property type="project" value="UniProtKB-KW"/>
</dbReference>
<evidence type="ECO:0000256" key="5">
    <source>
        <dbReference type="ARBA" id="ARBA00022694"/>
    </source>
</evidence>
<evidence type="ECO:0000256" key="10">
    <source>
        <dbReference type="ARBA" id="ARBA00024908"/>
    </source>
</evidence>
<dbReference type="GO" id="GO:0005737">
    <property type="term" value="C:cytoplasm"/>
    <property type="evidence" value="ECO:0007669"/>
    <property type="project" value="UniProtKB-SubCell"/>
</dbReference>
<dbReference type="EMBL" id="LRQA01000029">
    <property type="protein sequence ID" value="KXA18437.1"/>
    <property type="molecule type" value="Genomic_DNA"/>
</dbReference>
<keyword evidence="12" id="KW-0378">Hydrolase</keyword>
<evidence type="ECO:0000256" key="6">
    <source>
        <dbReference type="ARBA" id="ARBA00022723"/>
    </source>
</evidence>
<evidence type="ECO:0000256" key="9">
    <source>
        <dbReference type="ARBA" id="ARBA00022842"/>
    </source>
</evidence>
<evidence type="ECO:0000256" key="3">
    <source>
        <dbReference type="ARBA" id="ARBA00019010"/>
    </source>
</evidence>
<keyword evidence="9" id="KW-0460">Magnesium</keyword>
<proteinExistence type="inferred from homology"/>
<keyword evidence="5" id="KW-0819">tRNA processing</keyword>
<dbReference type="Pfam" id="PF02367">
    <property type="entry name" value="TsaE"/>
    <property type="match status" value="1"/>
</dbReference>
<comment type="function">
    <text evidence="10">Required for the formation of a threonylcarbamoyl group on adenosine at position 37 (t(6)A37) in tRNAs that read codons beginning with adenine. Is involved in the transfer of the threonylcarbamoyl moiety of threonylcarbamoyl-AMP (TC-AMP) to the N6 group of A37, together with TsaD and TsaB. TsaE seems to play an indirect role in the t(6)A biosynthesis pathway, possibly in regulating the core enzymatic function of TsaD.</text>
</comment>
<evidence type="ECO:0000313" key="12">
    <source>
        <dbReference type="EMBL" id="KXA18437.1"/>
    </source>
</evidence>
<name>A0A133NQ79_GARVA</name>
<dbReference type="PATRIC" id="fig|2702.99.peg.361"/>
<evidence type="ECO:0000256" key="2">
    <source>
        <dbReference type="ARBA" id="ARBA00007599"/>
    </source>
</evidence>
<gene>
    <name evidence="12" type="ORF">HMPREF3216_00367</name>
</gene>
<keyword evidence="6" id="KW-0479">Metal-binding</keyword>
<keyword evidence="7" id="KW-0547">Nucleotide-binding</keyword>
<comment type="similarity">
    <text evidence="2">Belongs to the TsaE family.</text>
</comment>
<sequence>MDVIKLRRKCVILENQNSKKLVIPTDLCMQELGKSIAKIVRETDVILLSGPLGAGKTTFAKGFGQGLGIKEPIVSPTFTIARELKGTFSNGKAANLIHVDAYRLGGKDYAPGQDTVSRLLDELESLGLDEALEEPGDGTVVLMEWGEQMAGVLADVRLEVHIDRPIEQSGKDSNSNQLTSEGNRVVTLVPVGGDWCDRLKILD</sequence>